<feature type="transmembrane region" description="Helical" evidence="2">
    <location>
        <begin position="140"/>
        <end position="158"/>
    </location>
</feature>
<dbReference type="OrthoDB" id="916975at2"/>
<feature type="transmembrane region" description="Helical" evidence="2">
    <location>
        <begin position="170"/>
        <end position="188"/>
    </location>
</feature>
<feature type="transmembrane region" description="Helical" evidence="2">
    <location>
        <begin position="433"/>
        <end position="457"/>
    </location>
</feature>
<comment type="caution">
    <text evidence="3">The sequence shown here is derived from an EMBL/GenBank/DDBJ whole genome shotgun (WGS) entry which is preliminary data.</text>
</comment>
<evidence type="ECO:0000313" key="3">
    <source>
        <dbReference type="EMBL" id="TWU08932.1"/>
    </source>
</evidence>
<dbReference type="InterPro" id="IPR036514">
    <property type="entry name" value="SGNH_hydro_sf"/>
</dbReference>
<gene>
    <name evidence="3" type="ORF">CA54_41710</name>
</gene>
<accession>A0A5C6BB84</accession>
<name>A0A5C6BB84_9PLAN</name>
<reference evidence="3 4" key="1">
    <citation type="submission" date="2019-02" db="EMBL/GenBank/DDBJ databases">
        <title>Deep-cultivation of Planctomycetes and their phenomic and genomic characterization uncovers novel biology.</title>
        <authorList>
            <person name="Wiegand S."/>
            <person name="Jogler M."/>
            <person name="Boedeker C."/>
            <person name="Pinto D."/>
            <person name="Vollmers J."/>
            <person name="Rivas-Marin E."/>
            <person name="Kohn T."/>
            <person name="Peeters S.H."/>
            <person name="Heuer A."/>
            <person name="Rast P."/>
            <person name="Oberbeckmann S."/>
            <person name="Bunk B."/>
            <person name="Jeske O."/>
            <person name="Meyerdierks A."/>
            <person name="Storesund J.E."/>
            <person name="Kallscheuer N."/>
            <person name="Luecker S."/>
            <person name="Lage O.M."/>
            <person name="Pohl T."/>
            <person name="Merkel B.J."/>
            <person name="Hornburger P."/>
            <person name="Mueller R.-W."/>
            <person name="Bruemmer F."/>
            <person name="Labrenz M."/>
            <person name="Spormann A.M."/>
            <person name="Op Den Camp H."/>
            <person name="Overmann J."/>
            <person name="Amann R."/>
            <person name="Jetten M.S.M."/>
            <person name="Mascher T."/>
            <person name="Medema M.H."/>
            <person name="Devos D.P."/>
            <person name="Kaster A.-K."/>
            <person name="Ovreas L."/>
            <person name="Rohde M."/>
            <person name="Galperin M.Y."/>
            <person name="Jogler C."/>
        </authorList>
    </citation>
    <scope>NUCLEOTIDE SEQUENCE [LARGE SCALE GENOMIC DNA]</scope>
    <source>
        <strain evidence="3 4">CA54</strain>
    </source>
</reference>
<feature type="transmembrane region" description="Helical" evidence="2">
    <location>
        <begin position="323"/>
        <end position="343"/>
    </location>
</feature>
<keyword evidence="4" id="KW-1185">Reference proteome</keyword>
<protein>
    <recommendedName>
        <fullName evidence="5">Peptidoglycan O-acetyltransferase</fullName>
    </recommendedName>
</protein>
<feature type="transmembrane region" description="Helical" evidence="2">
    <location>
        <begin position="29"/>
        <end position="46"/>
    </location>
</feature>
<feature type="transmembrane region" description="Helical" evidence="2">
    <location>
        <begin position="246"/>
        <end position="274"/>
    </location>
</feature>
<sequence length="845" mass="94955">MPEQEQTDDMSQASGTDSHPSSGGVPAKFLFVLAELLLIAGIVYLFDIERRRLLFPVMCVMIGGFAVHTWLPKTYRMGFFACLSASCVLIVLGMTNGLYVLGIGGVLIGICYLPFGLWIRWLMLIAVGVVLIALRSRWPLPMWPVLGSMFMFRLMIYCYSTRKAVTNPPLTTTLSYFFMAPNVCFPLFPVVDFNTFRDSWYNRDTWSIYQKGIVCIVRGLTHLLLYRFIKTYLVPEPYQLYDVPHIALFMVTNFALYLHVSGQFHLIAGLLHLFGFDLPRTHDRYFLASSFTDIWRRINIYWKDFMLKLFFFPTFYSLRGRGWGLGLATVVGVLIVFLSTWLLHSWQMFWLLGRFPVTANDACLWMGVGVCVAVNALLDMRRGHRRDHSAWRAAFSLSARTASMFAAVSLFWACWTKPGFLTLFAGVLRRPGAMNGLMFVLLGFLLVIILGAIVVRLKEYYDSRKTQRPALSFRESATFYVMGMALFVAVGSPRFSLLLSSDVSSAIAEFRQDAAREDAMGQVTGYYEDMNSTAIQAGPMLASWSPTDETQRAQVAGFDLLSRPSDLAQATELIPGMRVELDGKPTSINQFGMRDRETLTLNKPTGTTRIAMVGSSVIMGYGVADDESFVRVLESRMNGELPGGGHYELLNFGVGKQWASHRLVRIQRKVLGFDPDAIFYFAHQDETLKFVDHLAKLIAAGKLIRSRPIEQLINQAGITQDMSPGIIHNKLNQQRNALLVAVYRTIIEECRERGILAVWIYLPIGADPDNLAAQLKPLAREAGFVVCEVPNWTEGHSSSELMIPGQKYHPHAAGHAMIAEAMMKMLQAHPEALPPSKLQDVSEPN</sequence>
<evidence type="ECO:0008006" key="5">
    <source>
        <dbReference type="Google" id="ProtNLM"/>
    </source>
</evidence>
<evidence type="ECO:0000256" key="1">
    <source>
        <dbReference type="SAM" id="MobiDB-lite"/>
    </source>
</evidence>
<feature type="region of interest" description="Disordered" evidence="1">
    <location>
        <begin position="1"/>
        <end position="22"/>
    </location>
</feature>
<evidence type="ECO:0000256" key="2">
    <source>
        <dbReference type="SAM" id="Phobius"/>
    </source>
</evidence>
<organism evidence="3 4">
    <name type="scientific">Symmachiella macrocystis</name>
    <dbReference type="NCBI Taxonomy" id="2527985"/>
    <lineage>
        <taxon>Bacteria</taxon>
        <taxon>Pseudomonadati</taxon>
        <taxon>Planctomycetota</taxon>
        <taxon>Planctomycetia</taxon>
        <taxon>Planctomycetales</taxon>
        <taxon>Planctomycetaceae</taxon>
        <taxon>Symmachiella</taxon>
    </lineage>
</organism>
<keyword evidence="2" id="KW-1133">Transmembrane helix</keyword>
<dbReference type="RefSeq" id="WP_146372706.1">
    <property type="nucleotide sequence ID" value="NZ_SJPP01000002.1"/>
</dbReference>
<feature type="transmembrane region" description="Helical" evidence="2">
    <location>
        <begin position="355"/>
        <end position="378"/>
    </location>
</feature>
<dbReference type="AlphaFoldDB" id="A0A5C6BB84"/>
<feature type="transmembrane region" description="Helical" evidence="2">
    <location>
        <begin position="390"/>
        <end position="413"/>
    </location>
</feature>
<feature type="transmembrane region" description="Helical" evidence="2">
    <location>
        <begin position="477"/>
        <end position="495"/>
    </location>
</feature>
<evidence type="ECO:0000313" key="4">
    <source>
        <dbReference type="Proteomes" id="UP000320735"/>
    </source>
</evidence>
<dbReference type="Gene3D" id="3.40.50.1110">
    <property type="entry name" value="SGNH hydrolase"/>
    <property type="match status" value="1"/>
</dbReference>
<feature type="transmembrane region" description="Helical" evidence="2">
    <location>
        <begin position="117"/>
        <end position="134"/>
    </location>
</feature>
<feature type="transmembrane region" description="Helical" evidence="2">
    <location>
        <begin position="53"/>
        <end position="71"/>
    </location>
</feature>
<keyword evidence="2" id="KW-0812">Transmembrane</keyword>
<dbReference type="SUPFAM" id="SSF52266">
    <property type="entry name" value="SGNH hydrolase"/>
    <property type="match status" value="1"/>
</dbReference>
<dbReference type="Proteomes" id="UP000320735">
    <property type="component" value="Unassembled WGS sequence"/>
</dbReference>
<dbReference type="GO" id="GO:0016788">
    <property type="term" value="F:hydrolase activity, acting on ester bonds"/>
    <property type="evidence" value="ECO:0007669"/>
    <property type="project" value="UniProtKB-ARBA"/>
</dbReference>
<feature type="transmembrane region" description="Helical" evidence="2">
    <location>
        <begin position="77"/>
        <end position="110"/>
    </location>
</feature>
<feature type="compositionally biased region" description="Polar residues" evidence="1">
    <location>
        <begin position="9"/>
        <end position="21"/>
    </location>
</feature>
<proteinExistence type="predicted"/>
<dbReference type="EMBL" id="SJPP01000002">
    <property type="protein sequence ID" value="TWU08932.1"/>
    <property type="molecule type" value="Genomic_DNA"/>
</dbReference>
<keyword evidence="2" id="KW-0472">Membrane</keyword>